<name>A0A516PX48_9ACTN</name>
<organism evidence="2 3">
    <name type="scientific">Microlunatus elymi</name>
    <dbReference type="NCBI Taxonomy" id="2596828"/>
    <lineage>
        <taxon>Bacteria</taxon>
        <taxon>Bacillati</taxon>
        <taxon>Actinomycetota</taxon>
        <taxon>Actinomycetes</taxon>
        <taxon>Propionibacteriales</taxon>
        <taxon>Propionibacteriaceae</taxon>
        <taxon>Microlunatus</taxon>
    </lineage>
</organism>
<dbReference type="KEGG" id="mik:FOE78_07450"/>
<sequence>MSAINAVRGWIAVGVAIVVATGIGLLGYLVPTAQPPAAGSSQPMLGRTSSVCTTGTLNAGKSSDSAESQVYAVAAKASANDTGTLTGRELGSADEGSAPLSVDTPGQGKILTGPQNSVQLTADGIMAGTSAGMVFGSTDSGEDRGLSLGACTSPVVDQWFTGLGAADRLRSQLVLSNPDDKQAEVDLTFFGPDGELSVPGGSGLLIPAGRSRTVSLQDLLGNLDGDVTVHVHASVGRVSAMARDLRSAADHTPTGADWHPASAAPANQQIIPAVPGGPGARKLIISNPGQRRANVKIEILGPDGPFTPADAGETSVEGQSVVEVEVSKGLAGQIGTVRVTSDQKVVSAVRSERIGKTKPNDIAINTAQPAITSLGLAPAAVVDGSETELAISNGGSAIATADVSLINLDGVSLYHERIPVAPGASIERRVTQAGPAYLQVKTPAGSQLYGGVTLRQLTGSVNGLAAAALITPSLAGSARGTQYDPHVAQ</sequence>
<dbReference type="AlphaFoldDB" id="A0A516PX48"/>
<keyword evidence="1" id="KW-1133">Transmembrane helix</keyword>
<reference evidence="2 3" key="1">
    <citation type="submission" date="2019-07" db="EMBL/GenBank/DDBJ databases">
        <title>Microlunatus dokdonensis sp. nov. isolated from the rhizospheric soil of the wild plant Elymus tsukushiensis.</title>
        <authorList>
            <person name="Ghim S.-Y."/>
            <person name="Hwang Y.-J."/>
            <person name="Son J.-S."/>
            <person name="Shin J.-H."/>
        </authorList>
    </citation>
    <scope>NUCLEOTIDE SEQUENCE [LARGE SCALE GENOMIC DNA]</scope>
    <source>
        <strain evidence="2 3">KUDC0627</strain>
    </source>
</reference>
<keyword evidence="1" id="KW-0472">Membrane</keyword>
<proteinExistence type="predicted"/>
<evidence type="ECO:0000313" key="3">
    <source>
        <dbReference type="Proteomes" id="UP000319263"/>
    </source>
</evidence>
<evidence type="ECO:0000256" key="1">
    <source>
        <dbReference type="SAM" id="Phobius"/>
    </source>
</evidence>
<dbReference type="EMBL" id="CP041692">
    <property type="protein sequence ID" value="QDP95755.1"/>
    <property type="molecule type" value="Genomic_DNA"/>
</dbReference>
<keyword evidence="3" id="KW-1185">Reference proteome</keyword>
<gene>
    <name evidence="2" type="ORF">FOE78_07450</name>
</gene>
<dbReference type="RefSeq" id="WP_143985723.1">
    <property type="nucleotide sequence ID" value="NZ_CP041692.1"/>
</dbReference>
<protein>
    <recommendedName>
        <fullName evidence="4">Secreted protein</fullName>
    </recommendedName>
</protein>
<feature type="transmembrane region" description="Helical" evidence="1">
    <location>
        <begin position="7"/>
        <end position="30"/>
    </location>
</feature>
<dbReference type="OrthoDB" id="3729011at2"/>
<dbReference type="Proteomes" id="UP000319263">
    <property type="component" value="Chromosome"/>
</dbReference>
<keyword evidence="1" id="KW-0812">Transmembrane</keyword>
<evidence type="ECO:0008006" key="4">
    <source>
        <dbReference type="Google" id="ProtNLM"/>
    </source>
</evidence>
<dbReference type="Pfam" id="PF18986">
    <property type="entry name" value="DUF5719"/>
    <property type="match status" value="1"/>
</dbReference>
<dbReference type="InterPro" id="IPR043777">
    <property type="entry name" value="DUF5719"/>
</dbReference>
<evidence type="ECO:0000313" key="2">
    <source>
        <dbReference type="EMBL" id="QDP95755.1"/>
    </source>
</evidence>
<accession>A0A516PX48</accession>